<reference evidence="3" key="1">
    <citation type="journal article" date="2019" name="Int. J. Syst. Evol. Microbiol.">
        <title>The Global Catalogue of Microorganisms (GCM) 10K type strain sequencing project: providing services to taxonomists for standard genome sequencing and annotation.</title>
        <authorList>
            <consortium name="The Broad Institute Genomics Platform"/>
            <consortium name="The Broad Institute Genome Sequencing Center for Infectious Disease"/>
            <person name="Wu L."/>
            <person name="Ma J."/>
        </authorList>
    </citation>
    <scope>NUCLEOTIDE SEQUENCE [LARGE SCALE GENOMIC DNA]</scope>
    <source>
        <strain evidence="3">JCM 4565</strain>
    </source>
</reference>
<accession>A0ABP3HMS0</accession>
<dbReference type="Pfam" id="PF04149">
    <property type="entry name" value="DUF397"/>
    <property type="match status" value="1"/>
</dbReference>
<evidence type="ECO:0000313" key="2">
    <source>
        <dbReference type="EMBL" id="GAA0371901.1"/>
    </source>
</evidence>
<proteinExistence type="predicted"/>
<dbReference type="EMBL" id="BAAABW010000028">
    <property type="protein sequence ID" value="GAA0371901.1"/>
    <property type="molecule type" value="Genomic_DNA"/>
</dbReference>
<evidence type="ECO:0000313" key="3">
    <source>
        <dbReference type="Proteomes" id="UP001500063"/>
    </source>
</evidence>
<gene>
    <name evidence="2" type="ORF">GCM10010319_57500</name>
</gene>
<organism evidence="2 3">
    <name type="scientific">Streptomyces blastmyceticus</name>
    <dbReference type="NCBI Taxonomy" id="68180"/>
    <lineage>
        <taxon>Bacteria</taxon>
        <taxon>Bacillati</taxon>
        <taxon>Actinomycetota</taxon>
        <taxon>Actinomycetes</taxon>
        <taxon>Kitasatosporales</taxon>
        <taxon>Streptomycetaceae</taxon>
        <taxon>Streptomyces</taxon>
    </lineage>
</organism>
<name>A0ABP3HMS0_9ACTN</name>
<feature type="domain" description="DUF397" evidence="1">
    <location>
        <begin position="5"/>
        <end position="56"/>
    </location>
</feature>
<dbReference type="RefSeq" id="WP_344122407.1">
    <property type="nucleotide sequence ID" value="NZ_BAAABW010000028.1"/>
</dbReference>
<comment type="caution">
    <text evidence="2">The sequence shown here is derived from an EMBL/GenBank/DDBJ whole genome shotgun (WGS) entry which is preliminary data.</text>
</comment>
<sequence>MPETNWQRSSFCGGGGNNCMEIRAGADSIQVRESEAPEAVVTLTRDQLAAFVAGVKAGEFDHLIG</sequence>
<dbReference type="InterPro" id="IPR007278">
    <property type="entry name" value="DUF397"/>
</dbReference>
<protein>
    <recommendedName>
        <fullName evidence="1">DUF397 domain-containing protein</fullName>
    </recommendedName>
</protein>
<evidence type="ECO:0000259" key="1">
    <source>
        <dbReference type="Pfam" id="PF04149"/>
    </source>
</evidence>
<dbReference type="Proteomes" id="UP001500063">
    <property type="component" value="Unassembled WGS sequence"/>
</dbReference>
<keyword evidence="3" id="KW-1185">Reference proteome</keyword>